<accession>A0A915YD93</accession>
<proteinExistence type="predicted"/>
<sequence>MKPLFIFVFYLSALNYLCAQSVSNEITIKGKNGTHYLIEENKIIRLNSNSIKIFNQENLMLIREIPLSSLPKNWIPIELIKFQEKILLFYKSTPANNKFSGYYHLYCQEIDIENEKLITSGRLITGLAQEFLSGIINEHKNVYFPRASSMFNYPYVEINISQDSSKLIVSNIGLHGLVFNPKMEPILKYAIADFSDKKNLIPISELVDNHGNYHAIAKLFEFEDEFNYSSGENFSKYEDEYNLVYLHSKVDGKTMMKEIDKLEGNQITCATLKELSNGEIVCVGAYGDNETKSGLEHGLYCFYISKMNDLVKIPFTHDEFREDDILEKENKIKALLNSINLFETEEKEILAIGERIAAPKGFNFGDYISYQDIIMVNLDKELKKKWLHRLPKNVTYGMKDYGGGSYKYSYLKGSHYLFFLDNKNNIYKDITEKPSRCQSSKNGNLVAYRIKESGRVKKIVLYENFMSTTGFQTRTIRSISDNEIIFDNCLNNNKSILIKLLL</sequence>
<dbReference type="KEGG" id="aup:AsAng_0016160"/>
<protein>
    <submittedName>
        <fullName evidence="2">Uncharacterized protein</fullName>
    </submittedName>
</protein>
<dbReference type="RefSeq" id="WP_264792151.1">
    <property type="nucleotide sequence ID" value="NZ_AP026867.1"/>
</dbReference>
<dbReference type="Proteomes" id="UP001060919">
    <property type="component" value="Chromosome"/>
</dbReference>
<keyword evidence="3" id="KW-1185">Reference proteome</keyword>
<evidence type="ECO:0000313" key="3">
    <source>
        <dbReference type="Proteomes" id="UP001060919"/>
    </source>
</evidence>
<evidence type="ECO:0000313" key="2">
    <source>
        <dbReference type="EMBL" id="BDS10906.1"/>
    </source>
</evidence>
<feature type="signal peptide" evidence="1">
    <location>
        <begin position="1"/>
        <end position="19"/>
    </location>
</feature>
<evidence type="ECO:0000256" key="1">
    <source>
        <dbReference type="SAM" id="SignalP"/>
    </source>
</evidence>
<dbReference type="AlphaFoldDB" id="A0A915YD93"/>
<keyword evidence="1" id="KW-0732">Signal</keyword>
<dbReference type="EMBL" id="AP026867">
    <property type="protein sequence ID" value="BDS10906.1"/>
    <property type="molecule type" value="Genomic_DNA"/>
</dbReference>
<gene>
    <name evidence="2" type="ORF">AsAng_0016160</name>
</gene>
<reference evidence="2" key="1">
    <citation type="submission" date="2022-09" db="EMBL/GenBank/DDBJ databases">
        <title>Aureispira anguillicida sp. nov., isolated from Leptocephalus of Japanese eel Anguilla japonica.</title>
        <authorList>
            <person name="Yuasa K."/>
            <person name="Mekata T."/>
            <person name="Ikunari K."/>
        </authorList>
    </citation>
    <scope>NUCLEOTIDE SEQUENCE</scope>
    <source>
        <strain evidence="2">EL160426</strain>
    </source>
</reference>
<organism evidence="2 3">
    <name type="scientific">Aureispira anguillae</name>
    <dbReference type="NCBI Taxonomy" id="2864201"/>
    <lineage>
        <taxon>Bacteria</taxon>
        <taxon>Pseudomonadati</taxon>
        <taxon>Bacteroidota</taxon>
        <taxon>Saprospiria</taxon>
        <taxon>Saprospirales</taxon>
        <taxon>Saprospiraceae</taxon>
        <taxon>Aureispira</taxon>
    </lineage>
</organism>
<feature type="chain" id="PRO_5037505084" evidence="1">
    <location>
        <begin position="20"/>
        <end position="502"/>
    </location>
</feature>
<name>A0A915YD93_9BACT</name>